<evidence type="ECO:0000313" key="7">
    <source>
        <dbReference type="Proteomes" id="UP000078503"/>
    </source>
</evidence>
<dbReference type="OrthoDB" id="9786526at2"/>
<dbReference type="Pfam" id="PF00126">
    <property type="entry name" value="HTH_1"/>
    <property type="match status" value="1"/>
</dbReference>
<evidence type="ECO:0000313" key="6">
    <source>
        <dbReference type="EMBL" id="OAN11117.1"/>
    </source>
</evidence>
<dbReference type="GO" id="GO:0000976">
    <property type="term" value="F:transcription cis-regulatory region binding"/>
    <property type="evidence" value="ECO:0007669"/>
    <property type="project" value="TreeGrafter"/>
</dbReference>
<dbReference type="PROSITE" id="PS50931">
    <property type="entry name" value="HTH_LYSR"/>
    <property type="match status" value="1"/>
</dbReference>
<dbReference type="InterPro" id="IPR036390">
    <property type="entry name" value="WH_DNA-bd_sf"/>
</dbReference>
<reference evidence="6 7" key="1">
    <citation type="submission" date="2016-03" db="EMBL/GenBank/DDBJ databases">
        <title>Photobacterium proteolyticum sp. nov. a protease producing bacterium isolated from ocean sediments of Laizhou Bay.</title>
        <authorList>
            <person name="Li Y."/>
        </authorList>
    </citation>
    <scope>NUCLEOTIDE SEQUENCE [LARGE SCALE GENOMIC DNA]</scope>
    <source>
        <strain evidence="6 7">R-40508</strain>
    </source>
</reference>
<keyword evidence="7" id="KW-1185">Reference proteome</keyword>
<dbReference type="InterPro" id="IPR000847">
    <property type="entry name" value="LysR_HTH_N"/>
</dbReference>
<dbReference type="Pfam" id="PF03466">
    <property type="entry name" value="LysR_substrate"/>
    <property type="match status" value="1"/>
</dbReference>
<accession>A0A178K1Y2</accession>
<dbReference type="PANTHER" id="PTHR30126">
    <property type="entry name" value="HTH-TYPE TRANSCRIPTIONAL REGULATOR"/>
    <property type="match status" value="1"/>
</dbReference>
<evidence type="ECO:0000256" key="4">
    <source>
        <dbReference type="ARBA" id="ARBA00023163"/>
    </source>
</evidence>
<evidence type="ECO:0000256" key="3">
    <source>
        <dbReference type="ARBA" id="ARBA00023125"/>
    </source>
</evidence>
<comment type="similarity">
    <text evidence="1">Belongs to the LysR transcriptional regulatory family.</text>
</comment>
<feature type="domain" description="HTH lysR-type" evidence="5">
    <location>
        <begin position="1"/>
        <end position="58"/>
    </location>
</feature>
<evidence type="ECO:0000256" key="2">
    <source>
        <dbReference type="ARBA" id="ARBA00023015"/>
    </source>
</evidence>
<name>A0A178K1Y2_9GAMM</name>
<proteinExistence type="inferred from homology"/>
<sequence>MNILHLRAVLLAHQQGSISAAARALGKRQSQVSQWIADLEIDLGISFFERTGNRIYLSEQGQALLPVITGLVSQADKLALGAQALTDNEPLSLTIGIDNYIPSTCLQRALSHLLDLNINLEVVNQDRSQLVNMLTAQTLDIAIVSEGMALNHHEYGFSRLGHYGEVLVVASHHPLAKQVKVTIDQLSQYRELIWSREESGDDDEIGFSHQYLMVSELGLLKAVLSEGKGFAFLPQSLIEREVAQGKLVVLTSDFEQTEILRRVELLWDPALEYSQIGKQVLQLMQQHHGFIIN</sequence>
<keyword evidence="2" id="KW-0805">Transcription regulation</keyword>
<comment type="caution">
    <text evidence="6">The sequence shown here is derived from an EMBL/GenBank/DDBJ whole genome shotgun (WGS) entry which is preliminary data.</text>
</comment>
<dbReference type="AlphaFoldDB" id="A0A178K1Y2"/>
<dbReference type="RefSeq" id="WP_068335239.1">
    <property type="nucleotide sequence ID" value="NZ_LVHF01000033.1"/>
</dbReference>
<dbReference type="SUPFAM" id="SSF46785">
    <property type="entry name" value="Winged helix' DNA-binding domain"/>
    <property type="match status" value="1"/>
</dbReference>
<dbReference type="Proteomes" id="UP000078503">
    <property type="component" value="Unassembled WGS sequence"/>
</dbReference>
<dbReference type="SUPFAM" id="SSF53850">
    <property type="entry name" value="Periplasmic binding protein-like II"/>
    <property type="match status" value="1"/>
</dbReference>
<gene>
    <name evidence="6" type="ORF">A3K86_19290</name>
</gene>
<dbReference type="InterPro" id="IPR036388">
    <property type="entry name" value="WH-like_DNA-bd_sf"/>
</dbReference>
<organism evidence="6 7">
    <name type="scientific">Photobacterium jeanii</name>
    <dbReference type="NCBI Taxonomy" id="858640"/>
    <lineage>
        <taxon>Bacteria</taxon>
        <taxon>Pseudomonadati</taxon>
        <taxon>Pseudomonadota</taxon>
        <taxon>Gammaproteobacteria</taxon>
        <taxon>Vibrionales</taxon>
        <taxon>Vibrionaceae</taxon>
        <taxon>Photobacterium</taxon>
    </lineage>
</organism>
<evidence type="ECO:0000259" key="5">
    <source>
        <dbReference type="PROSITE" id="PS50931"/>
    </source>
</evidence>
<dbReference type="Gene3D" id="3.40.190.290">
    <property type="match status" value="1"/>
</dbReference>
<keyword evidence="3" id="KW-0238">DNA-binding</keyword>
<dbReference type="GO" id="GO:0003700">
    <property type="term" value="F:DNA-binding transcription factor activity"/>
    <property type="evidence" value="ECO:0007669"/>
    <property type="project" value="InterPro"/>
</dbReference>
<dbReference type="EMBL" id="LVHF01000033">
    <property type="protein sequence ID" value="OAN11117.1"/>
    <property type="molecule type" value="Genomic_DNA"/>
</dbReference>
<keyword evidence="4" id="KW-0804">Transcription</keyword>
<dbReference type="PANTHER" id="PTHR30126:SF91">
    <property type="entry name" value="LYSR FAMILY TRANSCRIPTIONAL REGULATOR"/>
    <property type="match status" value="1"/>
</dbReference>
<dbReference type="InterPro" id="IPR005119">
    <property type="entry name" value="LysR_subst-bd"/>
</dbReference>
<dbReference type="Gene3D" id="1.10.10.10">
    <property type="entry name" value="Winged helix-like DNA-binding domain superfamily/Winged helix DNA-binding domain"/>
    <property type="match status" value="1"/>
</dbReference>
<evidence type="ECO:0000256" key="1">
    <source>
        <dbReference type="ARBA" id="ARBA00009437"/>
    </source>
</evidence>
<protein>
    <submittedName>
        <fullName evidence="6">LysR family transcriptional regulator</fullName>
    </submittedName>
</protein>
<dbReference type="STRING" id="858640.A3K86_19290"/>
<dbReference type="CDD" id="cd05466">
    <property type="entry name" value="PBP2_LTTR_substrate"/>
    <property type="match status" value="1"/>
</dbReference>